<name>A0ABY6GXX2_9GAMM</name>
<feature type="compositionally biased region" description="Low complexity" evidence="1">
    <location>
        <begin position="371"/>
        <end position="382"/>
    </location>
</feature>
<evidence type="ECO:0000313" key="3">
    <source>
        <dbReference type="Proteomes" id="UP001163255"/>
    </source>
</evidence>
<feature type="compositionally biased region" description="Basic and acidic residues" evidence="1">
    <location>
        <begin position="358"/>
        <end position="370"/>
    </location>
</feature>
<sequence length="742" mass="83826">MKMPWRYPVQHFLIYLLLVLFFSPAHALTQFEFTRLEPTIKSKGSQFFKQDDQYSLAPGHLLAEWFTFYDKTSVAPAFSSYGQIRLCFRSLRKKLYPITPPNIIIADETKPVELSYASELKLERVEGWHASFVLNNQSLNGSTVIQYDPGEWGFNPDCSVFTNGSEAADEALTAPSKVVITTADDLLPEQFSQNHLFPYEQKNQNKQPEEVYATGGSFSDDSDDKGDFFKRPGGFHLQPIIYEWSLKMMSLFYLPGVQPETREPAIRLIVWHNSWQNTEIAIPTELWRVLLQRNHHRNPSVLAVLSQHPNDTTKAYWQWVKKNPDLNHPYGVNPTLILDKLDLLALIPGKAPTPVGHPLEEREQMKRGSHNEGSQNGSSGESAQKKLKKFAGGHQREGEDDGHNPSKGSLCPLCGANVRDSSKIYCENCLAQQKDTSGDGLNEKLKEAFEKGNYPLADKLIDQGASLDRGYILDTIKKYFDNNTIVGNKVVKLLLKAGSMKENDEVLLNLASSKVRDELRNERNNLGLGLLATNSLIEDLFSTQISLQARTIIFGEALEQNNFENAQMLSYMGGVYINSKQDILTKKLTEAVNNNDKKGALILFELGALLNDQTLTFLAKNGLNVIKNIDKVKVFIRRGGKINIETIKSVIEYCNESFKSHMSALKTLLSNSNKDYFNDILSYAFEKNFFLAIGMLIEFPNKEISDQTRNIGLAYAANSSRPDMYRKLIKDYAVPIDEDEDE</sequence>
<organism evidence="2 3">
    <name type="scientific">Endozoicomonas euniceicola</name>
    <dbReference type="NCBI Taxonomy" id="1234143"/>
    <lineage>
        <taxon>Bacteria</taxon>
        <taxon>Pseudomonadati</taxon>
        <taxon>Pseudomonadota</taxon>
        <taxon>Gammaproteobacteria</taxon>
        <taxon>Oceanospirillales</taxon>
        <taxon>Endozoicomonadaceae</taxon>
        <taxon>Endozoicomonas</taxon>
    </lineage>
</organism>
<feature type="region of interest" description="Disordered" evidence="1">
    <location>
        <begin position="352"/>
        <end position="409"/>
    </location>
</feature>
<protein>
    <submittedName>
        <fullName evidence="2">Uncharacterized protein</fullName>
    </submittedName>
</protein>
<dbReference type="RefSeq" id="WP_262599989.1">
    <property type="nucleotide sequence ID" value="NZ_CP103300.1"/>
</dbReference>
<dbReference type="Proteomes" id="UP001163255">
    <property type="component" value="Chromosome"/>
</dbReference>
<dbReference type="EMBL" id="CP103300">
    <property type="protein sequence ID" value="UYM17417.1"/>
    <property type="molecule type" value="Genomic_DNA"/>
</dbReference>
<proteinExistence type="predicted"/>
<keyword evidence="3" id="KW-1185">Reference proteome</keyword>
<feature type="compositionally biased region" description="Basic and acidic residues" evidence="1">
    <location>
        <begin position="394"/>
        <end position="404"/>
    </location>
</feature>
<gene>
    <name evidence="2" type="ORF">NX720_05720</name>
</gene>
<evidence type="ECO:0000313" key="2">
    <source>
        <dbReference type="EMBL" id="UYM17417.1"/>
    </source>
</evidence>
<evidence type="ECO:0000256" key="1">
    <source>
        <dbReference type="SAM" id="MobiDB-lite"/>
    </source>
</evidence>
<accession>A0ABY6GXX2</accession>
<reference evidence="2" key="1">
    <citation type="submission" date="2022-10" db="EMBL/GenBank/DDBJ databases">
        <title>Completed Genome Sequence of two octocoral isolated bacterium, Endozoicomonas euniceicola EF212T and Endozoicomonas gorgoniicola PS125T.</title>
        <authorList>
            <person name="Chiou Y.-J."/>
            <person name="Chen Y.-H."/>
        </authorList>
    </citation>
    <scope>NUCLEOTIDE SEQUENCE</scope>
    <source>
        <strain evidence="2">EF212</strain>
    </source>
</reference>